<feature type="compositionally biased region" description="Basic and acidic residues" evidence="7">
    <location>
        <begin position="510"/>
        <end position="525"/>
    </location>
</feature>
<dbReference type="GO" id="GO:0008033">
    <property type="term" value="P:tRNA processing"/>
    <property type="evidence" value="ECO:0007669"/>
    <property type="project" value="UniProtKB-KW"/>
</dbReference>
<dbReference type="RefSeq" id="XP_003882205.1">
    <property type="nucleotide sequence ID" value="XM_003882156.1"/>
</dbReference>
<evidence type="ECO:0000256" key="5">
    <source>
        <dbReference type="ARBA" id="ARBA00034489"/>
    </source>
</evidence>
<reference evidence="9" key="2">
    <citation type="submission" date="2011-03" db="EMBL/GenBank/DDBJ databases">
        <title>Comparative genomics and transcriptomics of Neospora caninum and Toxoplasma gondii.</title>
        <authorList>
            <person name="Reid A.J."/>
            <person name="Sohal A."/>
            <person name="Harris D."/>
            <person name="Quail M."/>
            <person name="Sanders M."/>
            <person name="Berriman M."/>
            <person name="Wastling J.M."/>
            <person name="Pain A."/>
        </authorList>
    </citation>
    <scope>NUCLEOTIDE SEQUENCE</scope>
    <source>
        <strain evidence="9">Liverpool</strain>
    </source>
</reference>
<reference evidence="10" key="4">
    <citation type="journal article" date="2015" name="PLoS ONE">
        <title>Comprehensive Evaluation of Toxoplasma gondii VEG and Neospora caninum LIV Genomes with Tachyzoite Stage Transcriptome and Proteome Defines Novel Transcript Features.</title>
        <authorList>
            <person name="Ramaprasad A."/>
            <person name="Mourier T."/>
            <person name="Naeem R."/>
            <person name="Malas T.B."/>
            <person name="Moussa E."/>
            <person name="Panigrahi A."/>
            <person name="Vermont S.J."/>
            <person name="Otto T.D."/>
            <person name="Wastling J."/>
            <person name="Pain A."/>
        </authorList>
    </citation>
    <scope>NUCLEOTIDE SEQUENCE</scope>
    <source>
        <strain evidence="10">Liverpool</strain>
    </source>
</reference>
<dbReference type="eggNOG" id="ENOG502QYNG">
    <property type="taxonomic scope" value="Eukaryota"/>
</dbReference>
<feature type="compositionally biased region" description="Basic and acidic residues" evidence="7">
    <location>
        <begin position="330"/>
        <end position="361"/>
    </location>
</feature>
<dbReference type="InterPro" id="IPR005636">
    <property type="entry name" value="DTW"/>
</dbReference>
<feature type="region of interest" description="Disordered" evidence="7">
    <location>
        <begin position="82"/>
        <end position="108"/>
    </location>
</feature>
<keyword evidence="11" id="KW-1185">Reference proteome</keyword>
<feature type="compositionally biased region" description="Basic and acidic residues" evidence="7">
    <location>
        <begin position="88"/>
        <end position="105"/>
    </location>
</feature>
<evidence type="ECO:0000313" key="11">
    <source>
        <dbReference type="Proteomes" id="UP000007494"/>
    </source>
</evidence>
<evidence type="ECO:0000256" key="7">
    <source>
        <dbReference type="SAM" id="MobiDB-lite"/>
    </source>
</evidence>
<dbReference type="PANTHER" id="PTHR21392:SF0">
    <property type="entry name" value="TRNA-URIDINE AMINOCARBOXYPROPYLTRANSFERASE 2"/>
    <property type="match status" value="1"/>
</dbReference>
<dbReference type="EC" id="2.5.1.25" evidence="1"/>
<dbReference type="EMBL" id="LN714481">
    <property type="protein sequence ID" value="CEL66139.1"/>
    <property type="molecule type" value="Genomic_DNA"/>
</dbReference>
<feature type="compositionally biased region" description="Basic and acidic residues" evidence="7">
    <location>
        <begin position="431"/>
        <end position="440"/>
    </location>
</feature>
<sequence length="549" mass="58895">MVRPGREKCSGCLRPACVCYCSRLPKPPLSFSDDFSGVIKGLVVYVHPLEVKRKMGSLPLLTRAVTPVHVFPRRKPGTVKLQRPARAHLRDRGLSSDPTTEDRDCSVPSFSLSSPVSAAPFLPPSLPAAASASPPVGLSVAPASSSHCARLQLSPASCAPSTVVSALCSSPGPASPSPAPLSSAAWVYDEDVGVLEGGCCTRPFLPSPRPSPLPLDSPSPFPLWLQPSSLRSSACASPRLPATAPRPLSLPSAPSFEGEPNNLLLLFPTPWSFELGAGAFPLKLPVTVLCLDGTWKEAKEMLNAAPWLAQIPAVRLPRRAPPGRGGSEAAKGEGRRGARTEDHAPARERGTGGDRPRERNESLPAKPVRLGDEEGRGTQLEERTRKEERPRQENGADWKRRERDGEREAAETPLGRGLGEDQEQGKPSAETFEKHERTREATDLWGAYGFVRTPSRKVADEGGVCTAEAVARSLAAIAHWSRTDCSERAKHFDKTVVSLLTFVAGKQIQCKDEKDASEKARREESNGSSTAASESQDSKTNHRAVRAAG</sequence>
<dbReference type="PANTHER" id="PTHR21392">
    <property type="entry name" value="TRNA-URIDINE AMINOCARBOXYPROPYLTRANSFERASE 2"/>
    <property type="match status" value="1"/>
</dbReference>
<dbReference type="AlphaFoldDB" id="F0VEM9"/>
<reference evidence="9" key="1">
    <citation type="submission" date="2011-02" db="EMBL/GenBank/DDBJ databases">
        <authorList>
            <person name="Aslett M."/>
        </authorList>
    </citation>
    <scope>NUCLEOTIDE SEQUENCE</scope>
    <source>
        <strain evidence="9">Liverpool</strain>
    </source>
</reference>
<dbReference type="Proteomes" id="UP000007494">
    <property type="component" value="Chromosome VIIa"/>
</dbReference>
<dbReference type="GO" id="GO:0016432">
    <property type="term" value="F:tRNA-uridine aminocarboxypropyltransferase activity"/>
    <property type="evidence" value="ECO:0007669"/>
    <property type="project" value="UniProtKB-EC"/>
</dbReference>
<dbReference type="VEuPathDB" id="ToxoDB:NCLIV_019620"/>
<reference evidence="11" key="3">
    <citation type="journal article" date="2012" name="PLoS Pathog.">
        <title>Comparative genomics of the apicomplexan parasites Toxoplasma gondii and Neospora caninum: Coccidia differing in host range and transmission strategy.</title>
        <authorList>
            <person name="Reid A.J."/>
            <person name="Vermont S.J."/>
            <person name="Cotton J.A."/>
            <person name="Harris D."/>
            <person name="Hill-Cawthorne G.A."/>
            <person name="Konen-Waisman S."/>
            <person name="Latham S.M."/>
            <person name="Mourier T."/>
            <person name="Norton R."/>
            <person name="Quail M.A."/>
            <person name="Sanders M."/>
            <person name="Shanmugam D."/>
            <person name="Sohal A."/>
            <person name="Wasmuth J.D."/>
            <person name="Brunk B."/>
            <person name="Grigg M.E."/>
            <person name="Howard J.C."/>
            <person name="Parkinson J."/>
            <person name="Roos D.S."/>
            <person name="Trees A.J."/>
            <person name="Berriman M."/>
            <person name="Pain A."/>
            <person name="Wastling J.M."/>
        </authorList>
    </citation>
    <scope>NUCLEOTIDE SEQUENCE [LARGE SCALE GENOMIC DNA]</scope>
    <source>
        <strain evidence="11">Liverpool</strain>
    </source>
</reference>
<dbReference type="EMBL" id="FR823388">
    <property type="protein sequence ID" value="CBZ52173.1"/>
    <property type="molecule type" value="Genomic_DNA"/>
</dbReference>
<dbReference type="OrthoDB" id="447422at2759"/>
<feature type="region of interest" description="Disordered" evidence="7">
    <location>
        <begin position="510"/>
        <end position="549"/>
    </location>
</feature>
<evidence type="ECO:0000256" key="4">
    <source>
        <dbReference type="ARBA" id="ARBA00022694"/>
    </source>
</evidence>
<accession>F0VEM9</accession>
<comment type="similarity">
    <text evidence="5">Belongs to the TDD superfamily. DTWD2 family.</text>
</comment>
<evidence type="ECO:0000313" key="10">
    <source>
        <dbReference type="EMBL" id="CEL66139.1"/>
    </source>
</evidence>
<feature type="region of interest" description="Disordered" evidence="7">
    <location>
        <begin position="317"/>
        <end position="440"/>
    </location>
</feature>
<evidence type="ECO:0000256" key="3">
    <source>
        <dbReference type="ARBA" id="ARBA00022691"/>
    </source>
</evidence>
<feature type="compositionally biased region" description="Polar residues" evidence="7">
    <location>
        <begin position="526"/>
        <end position="535"/>
    </location>
</feature>
<organism evidence="9 11">
    <name type="scientific">Neospora caninum (strain Liverpool)</name>
    <dbReference type="NCBI Taxonomy" id="572307"/>
    <lineage>
        <taxon>Eukaryota</taxon>
        <taxon>Sar</taxon>
        <taxon>Alveolata</taxon>
        <taxon>Apicomplexa</taxon>
        <taxon>Conoidasida</taxon>
        <taxon>Coccidia</taxon>
        <taxon>Eucoccidiorida</taxon>
        <taxon>Eimeriorina</taxon>
        <taxon>Sarcocystidae</taxon>
        <taxon>Neospora</taxon>
    </lineage>
</organism>
<evidence type="ECO:0000259" key="8">
    <source>
        <dbReference type="SMART" id="SM01144"/>
    </source>
</evidence>
<dbReference type="InParanoid" id="F0VEM9"/>
<dbReference type="InterPro" id="IPR039262">
    <property type="entry name" value="DTWD2/TAPT"/>
</dbReference>
<evidence type="ECO:0000313" key="9">
    <source>
        <dbReference type="EMBL" id="CBZ52173.1"/>
    </source>
</evidence>
<feature type="domain" description="DTW" evidence="8">
    <location>
        <begin position="5"/>
        <end position="493"/>
    </location>
</feature>
<name>F0VEM9_NEOCL</name>
<keyword evidence="3" id="KW-0949">S-adenosyl-L-methionine</keyword>
<evidence type="ECO:0000256" key="6">
    <source>
        <dbReference type="ARBA" id="ARBA00048718"/>
    </source>
</evidence>
<keyword evidence="2" id="KW-0808">Transferase</keyword>
<evidence type="ECO:0000256" key="2">
    <source>
        <dbReference type="ARBA" id="ARBA00022679"/>
    </source>
</evidence>
<dbReference type="SMART" id="SM01144">
    <property type="entry name" value="DTW"/>
    <property type="match status" value="1"/>
</dbReference>
<protein>
    <recommendedName>
        <fullName evidence="1">tRNA-uridine aminocarboxypropyltransferase</fullName>
        <ecNumber evidence="1">2.5.1.25</ecNumber>
    </recommendedName>
</protein>
<keyword evidence="4" id="KW-0819">tRNA processing</keyword>
<dbReference type="GeneID" id="13443938"/>
<feature type="compositionally biased region" description="Basic and acidic residues" evidence="7">
    <location>
        <begin position="369"/>
        <end position="410"/>
    </location>
</feature>
<gene>
    <name evidence="10" type="ORF">BN1204_019620</name>
    <name evidence="9" type="ORF">NCLIV_019620</name>
</gene>
<evidence type="ECO:0000256" key="1">
    <source>
        <dbReference type="ARBA" id="ARBA00012386"/>
    </source>
</evidence>
<comment type="catalytic activity">
    <reaction evidence="6">
        <text>a uridine in tRNA + S-adenosyl-L-methionine = a 3-[(3S)-3-amino-3-carboxypropyl]uridine in tRNA + S-methyl-5'-thioadenosine + H(+)</text>
        <dbReference type="Rhea" id="RHEA:62432"/>
        <dbReference type="Rhea" id="RHEA-COMP:13339"/>
        <dbReference type="Rhea" id="RHEA-COMP:16092"/>
        <dbReference type="ChEBI" id="CHEBI:15378"/>
        <dbReference type="ChEBI" id="CHEBI:17509"/>
        <dbReference type="ChEBI" id="CHEBI:59789"/>
        <dbReference type="ChEBI" id="CHEBI:65315"/>
        <dbReference type="ChEBI" id="CHEBI:82930"/>
        <dbReference type="EC" id="2.5.1.25"/>
    </reaction>
</comment>
<proteinExistence type="inferred from homology"/>